<feature type="compositionally biased region" description="Polar residues" evidence="1">
    <location>
        <begin position="61"/>
        <end position="73"/>
    </location>
</feature>
<feature type="compositionally biased region" description="Basic and acidic residues" evidence="1">
    <location>
        <begin position="225"/>
        <end position="246"/>
    </location>
</feature>
<feature type="compositionally biased region" description="Polar residues" evidence="1">
    <location>
        <begin position="1"/>
        <end position="13"/>
    </location>
</feature>
<organism evidence="2">
    <name type="scientific">Ganoderma boninense</name>
    <dbReference type="NCBI Taxonomy" id="34458"/>
    <lineage>
        <taxon>Eukaryota</taxon>
        <taxon>Fungi</taxon>
        <taxon>Dikarya</taxon>
        <taxon>Basidiomycota</taxon>
        <taxon>Agaricomycotina</taxon>
        <taxon>Agaricomycetes</taxon>
        <taxon>Polyporales</taxon>
        <taxon>Polyporaceae</taxon>
        <taxon>Ganoderma</taxon>
    </lineage>
</organism>
<protein>
    <submittedName>
        <fullName evidence="2">Calcium permease</fullName>
    </submittedName>
</protein>
<evidence type="ECO:0000313" key="2">
    <source>
        <dbReference type="EMBL" id="VWO95840.1"/>
    </source>
</evidence>
<reference evidence="2" key="1">
    <citation type="submission" date="2019-10" db="EMBL/GenBank/DDBJ databases">
        <authorList>
            <person name="Nor Muhammad N."/>
        </authorList>
    </citation>
    <scope>NUCLEOTIDE SEQUENCE</scope>
</reference>
<proteinExistence type="predicted"/>
<evidence type="ECO:0000256" key="1">
    <source>
        <dbReference type="SAM" id="MobiDB-lite"/>
    </source>
</evidence>
<feature type="compositionally biased region" description="Basic and acidic residues" evidence="1">
    <location>
        <begin position="191"/>
        <end position="205"/>
    </location>
</feature>
<accession>A0A5K1JVA7</accession>
<dbReference type="EMBL" id="LR725150">
    <property type="protein sequence ID" value="VWO95840.1"/>
    <property type="molecule type" value="Genomic_DNA"/>
</dbReference>
<name>A0A5K1JVA7_9APHY</name>
<feature type="compositionally biased region" description="Low complexity" evidence="1">
    <location>
        <begin position="74"/>
        <end position="87"/>
    </location>
</feature>
<dbReference type="AlphaFoldDB" id="A0A5K1JVA7"/>
<gene>
    <name evidence="2" type="primary">G4MZ47</name>
</gene>
<feature type="region of interest" description="Disordered" evidence="1">
    <location>
        <begin position="168"/>
        <end position="254"/>
    </location>
</feature>
<feature type="region of interest" description="Disordered" evidence="1">
    <location>
        <begin position="1"/>
        <end position="93"/>
    </location>
</feature>
<feature type="compositionally biased region" description="Basic and acidic residues" evidence="1">
    <location>
        <begin position="32"/>
        <end position="42"/>
    </location>
</feature>
<sequence>MSATASNVTNLLMSLNAPSAPTAKPAPVPAPHRSDRDREREFGTFGDFDDPWGRGRRPKNAYSTSPNASNTWGPSSSSPFRSSQPRASPERRLAVQYAERAAAGIERQLNGVEQLAQLYVQRRHVDLNVHESWRSQGSKNTQDSSHSQMPANVKFVTGTPWELYQLPRQMYPNPDDAKFGAPPVRKRRMNKPKDITLDTITERPPHSKSPLGLGQRQDAATSTTDLDRGDGGNRDREGGDSHDGTPRKVQKGQINALAKMLSALRR</sequence>